<feature type="compositionally biased region" description="Low complexity" evidence="1">
    <location>
        <begin position="244"/>
        <end position="275"/>
    </location>
</feature>
<dbReference type="AlphaFoldDB" id="A0A383W1Q1"/>
<feature type="compositionally biased region" description="Low complexity" evidence="1">
    <location>
        <begin position="1"/>
        <end position="66"/>
    </location>
</feature>
<feature type="region of interest" description="Disordered" evidence="1">
    <location>
        <begin position="1"/>
        <end position="67"/>
    </location>
</feature>
<feature type="compositionally biased region" description="Low complexity" evidence="1">
    <location>
        <begin position="221"/>
        <end position="233"/>
    </location>
</feature>
<protein>
    <submittedName>
        <fullName evidence="2">Uncharacterized protein</fullName>
    </submittedName>
</protein>
<sequence length="601" mass="58144">MAASTAATPAGPSAAAAGSPAADSPRATSLQPSAAAAAAAAPVADSKAAPPSPAAAGFAAPPVAEAECPGSEALSQQLLASCGLEATAVTVDHTPAGAAAAAGADTTAAVAEAGTGDAACVSVIEECSSETQLGAAALALHGSSSASLHLPATSAATSQAAAAAASEACGGLAASPAAVSGLVGAAAEPDQERPPPTAAAAGSGSMKLQLAQQQQPRLSPAGDVVAAAGHAAASDTCVDEEKQQQTQQQQQQQHAEAGGTTGTTPADMPAAAAAVADASAAQADWAAPSTPMEGPVAPSFAELPAAQDVGLTAGMPWASVKSLAAKLPKLKAPGQQASLPEQLAAADCPALTALQQQLRSQLRPRPLPRLQQQQMGCSSTEKPGRNTAAAAATAGQAAAASVCGLLQGLLLEDAVTAATGSCSTARQQTCTSNAHSWRGTDDGSGKGSEALVELPWQGLGGSSGTNSNAACAAEQLQGAGCSLLGPGRQGQQLASSAADDCDARAGGDGGDRSATVEGLSLIKGGMLQSSASAAAGVGLIAANGMSGVASDAVFSGHAAVAGCFVEQQHEQQHEQQQQCAGAVPDFMEWDSWYSGLAALVE</sequence>
<evidence type="ECO:0000313" key="3">
    <source>
        <dbReference type="Proteomes" id="UP000256970"/>
    </source>
</evidence>
<gene>
    <name evidence="2" type="ORF">BQ4739_LOCUS11171</name>
</gene>
<dbReference type="EMBL" id="FNXT01001022">
    <property type="protein sequence ID" value="SZX71022.1"/>
    <property type="molecule type" value="Genomic_DNA"/>
</dbReference>
<dbReference type="Proteomes" id="UP000256970">
    <property type="component" value="Unassembled WGS sequence"/>
</dbReference>
<name>A0A383W1Q1_TETOB</name>
<evidence type="ECO:0000313" key="2">
    <source>
        <dbReference type="EMBL" id="SZX71022.1"/>
    </source>
</evidence>
<reference evidence="2 3" key="1">
    <citation type="submission" date="2016-10" db="EMBL/GenBank/DDBJ databases">
        <authorList>
            <person name="Cai Z."/>
        </authorList>
    </citation>
    <scope>NUCLEOTIDE SEQUENCE [LARGE SCALE GENOMIC DNA]</scope>
</reference>
<organism evidence="2 3">
    <name type="scientific">Tetradesmus obliquus</name>
    <name type="common">Green alga</name>
    <name type="synonym">Acutodesmus obliquus</name>
    <dbReference type="NCBI Taxonomy" id="3088"/>
    <lineage>
        <taxon>Eukaryota</taxon>
        <taxon>Viridiplantae</taxon>
        <taxon>Chlorophyta</taxon>
        <taxon>core chlorophytes</taxon>
        <taxon>Chlorophyceae</taxon>
        <taxon>CS clade</taxon>
        <taxon>Sphaeropleales</taxon>
        <taxon>Scenedesmaceae</taxon>
        <taxon>Tetradesmus</taxon>
    </lineage>
</organism>
<evidence type="ECO:0000256" key="1">
    <source>
        <dbReference type="SAM" id="MobiDB-lite"/>
    </source>
</evidence>
<proteinExistence type="predicted"/>
<keyword evidence="3" id="KW-1185">Reference proteome</keyword>
<feature type="region of interest" description="Disordered" evidence="1">
    <location>
        <begin position="185"/>
        <end position="275"/>
    </location>
</feature>
<accession>A0A383W1Q1</accession>